<reference evidence="1" key="1">
    <citation type="journal article" date="2019" name="Genome Biol. Evol.">
        <title>Plastid Genomes and Proteins Illuminate the Evolution of Eustigmatophyte Algae and Their Bacterial Endosymbionts.</title>
        <authorList>
            <person name="Sevcikova T."/>
            <person name="Yurchenko T."/>
            <person name="Fawley K.P."/>
            <person name="Amaral R."/>
            <person name="Strnad H."/>
            <person name="Santos L.M."/>
            <person name="Fawley M.W."/>
            <person name="Elias M."/>
        </authorList>
    </citation>
    <scope>NUCLEOTIDE SEQUENCE</scope>
    <source>
        <strain evidence="1">ACOI 456</strain>
    </source>
</reference>
<dbReference type="RefSeq" id="YP_009550329.1">
    <property type="nucleotide sequence ID" value="NC_040294.1"/>
</dbReference>
<dbReference type="EMBL" id="MK281452">
    <property type="protein sequence ID" value="QAA11351.1"/>
    <property type="molecule type" value="Genomic_DNA"/>
</dbReference>
<sequence>MCICINCQFYNSCWIKKGINKIPKIFLELPVILKTNNKHYSKFIFSKTLSIKILLNKFIRKQKYEFDVIECEGFCEKPGEWLIENL</sequence>
<accession>A0A3R5TZM6</accession>
<gene>
    <name evidence="1" type="primary">ycf34</name>
</gene>
<proteinExistence type="predicted"/>
<dbReference type="AlphaFoldDB" id="A0A3R5TZM6"/>
<dbReference type="GeneID" id="38947279"/>
<evidence type="ECO:0000313" key="1">
    <source>
        <dbReference type="EMBL" id="QAA11351.1"/>
    </source>
</evidence>
<dbReference type="InterPro" id="IPR019656">
    <property type="entry name" value="Uncharacterised_Ycf34"/>
</dbReference>
<name>A0A3R5TZM6_9STRA</name>
<evidence type="ECO:0008006" key="2">
    <source>
        <dbReference type="Google" id="ProtNLM"/>
    </source>
</evidence>
<protein>
    <recommendedName>
        <fullName evidence="2">Ycf34</fullName>
    </recommendedName>
</protein>
<geneLocation type="plastid" evidence="1"/>
<keyword evidence="1" id="KW-0934">Plastid</keyword>
<dbReference type="Pfam" id="PF10718">
    <property type="entry name" value="Ycf34"/>
    <property type="match status" value="1"/>
</dbReference>
<organism evidence="1">
    <name type="scientific">Characiopsis acuta</name>
    <dbReference type="NCBI Taxonomy" id="2040456"/>
    <lineage>
        <taxon>Eukaryota</taxon>
        <taxon>Sar</taxon>
        <taxon>Stramenopiles</taxon>
        <taxon>Ochrophyta</taxon>
        <taxon>Eustigmatophyceae</taxon>
        <taxon>Eustigmatales</taxon>
        <taxon>Chlorobotryaceae</taxon>
        <taxon>Characiopsis</taxon>
    </lineage>
</organism>